<dbReference type="Pfam" id="PF00698">
    <property type="entry name" value="Acyl_transf_1"/>
    <property type="match status" value="1"/>
</dbReference>
<evidence type="ECO:0000313" key="6">
    <source>
        <dbReference type="Proteomes" id="UP001595765"/>
    </source>
</evidence>
<evidence type="ECO:0000313" key="5">
    <source>
        <dbReference type="EMBL" id="MFC4031641.1"/>
    </source>
</evidence>
<comment type="caution">
    <text evidence="5">The sequence shown here is derived from an EMBL/GenBank/DDBJ whole genome shotgun (WGS) entry which is preliminary data.</text>
</comment>
<dbReference type="InterPro" id="IPR001227">
    <property type="entry name" value="Ac_transferase_dom_sf"/>
</dbReference>
<accession>A0ABV8HJ79</accession>
<protein>
    <submittedName>
        <fullName evidence="5">Acyltransferase domain-containing protein</fullName>
    </submittedName>
</protein>
<dbReference type="SUPFAM" id="SSF52151">
    <property type="entry name" value="FabD/lysophospholipase-like"/>
    <property type="match status" value="1"/>
</dbReference>
<organism evidence="5 6">
    <name type="scientific">Streptomyces polygonati</name>
    <dbReference type="NCBI Taxonomy" id="1617087"/>
    <lineage>
        <taxon>Bacteria</taxon>
        <taxon>Bacillati</taxon>
        <taxon>Actinomycetota</taxon>
        <taxon>Actinomycetes</taxon>
        <taxon>Kitasatosporales</taxon>
        <taxon>Streptomycetaceae</taxon>
        <taxon>Streptomyces</taxon>
    </lineage>
</organism>
<dbReference type="SUPFAM" id="SSF55048">
    <property type="entry name" value="Probable ACP-binding domain of malonyl-CoA ACP transacylase"/>
    <property type="match status" value="1"/>
</dbReference>
<evidence type="ECO:0000256" key="3">
    <source>
        <dbReference type="ARBA" id="ARBA00023315"/>
    </source>
</evidence>
<dbReference type="PANTHER" id="PTHR43775:SF51">
    <property type="entry name" value="INACTIVE PHENOLPHTHIOCEROL SYNTHESIS POLYKETIDE SYNTHASE TYPE I PKS1-RELATED"/>
    <property type="match status" value="1"/>
</dbReference>
<keyword evidence="6" id="KW-1185">Reference proteome</keyword>
<dbReference type="Gene3D" id="3.40.366.10">
    <property type="entry name" value="Malonyl-Coenzyme A Acyl Carrier Protein, domain 2"/>
    <property type="match status" value="1"/>
</dbReference>
<feature type="domain" description="Malonyl-CoA:ACP transacylase (MAT)" evidence="4">
    <location>
        <begin position="1"/>
        <end position="287"/>
    </location>
</feature>
<dbReference type="EMBL" id="JBHSBB010000008">
    <property type="protein sequence ID" value="MFC4031641.1"/>
    <property type="molecule type" value="Genomic_DNA"/>
</dbReference>
<proteinExistence type="predicted"/>
<dbReference type="Proteomes" id="UP001595765">
    <property type="component" value="Unassembled WGS sequence"/>
</dbReference>
<name>A0ABV8HJ79_9ACTN</name>
<dbReference type="InterPro" id="IPR016035">
    <property type="entry name" value="Acyl_Trfase/lysoPLipase"/>
</dbReference>
<keyword evidence="3 5" id="KW-0012">Acyltransferase</keyword>
<dbReference type="InterPro" id="IPR016036">
    <property type="entry name" value="Malonyl_transacylase_ACP-bd"/>
</dbReference>
<keyword evidence="2" id="KW-0511">Multifunctional enzyme</keyword>
<dbReference type="GO" id="GO:0016746">
    <property type="term" value="F:acyltransferase activity"/>
    <property type="evidence" value="ECO:0007669"/>
    <property type="project" value="UniProtKB-KW"/>
</dbReference>
<dbReference type="PANTHER" id="PTHR43775">
    <property type="entry name" value="FATTY ACID SYNTHASE"/>
    <property type="match status" value="1"/>
</dbReference>
<dbReference type="RefSeq" id="WP_386427937.1">
    <property type="nucleotide sequence ID" value="NZ_JBHSBB010000008.1"/>
</dbReference>
<dbReference type="InterPro" id="IPR014043">
    <property type="entry name" value="Acyl_transferase_dom"/>
</dbReference>
<keyword evidence="1" id="KW-0808">Transferase</keyword>
<evidence type="ECO:0000259" key="4">
    <source>
        <dbReference type="SMART" id="SM00827"/>
    </source>
</evidence>
<dbReference type="InterPro" id="IPR050091">
    <property type="entry name" value="PKS_NRPS_Biosynth_Enz"/>
</dbReference>
<evidence type="ECO:0000256" key="1">
    <source>
        <dbReference type="ARBA" id="ARBA00022679"/>
    </source>
</evidence>
<evidence type="ECO:0000256" key="2">
    <source>
        <dbReference type="ARBA" id="ARBA00023268"/>
    </source>
</evidence>
<gene>
    <name evidence="5" type="ORF">ACFO3J_09140</name>
</gene>
<sequence length="318" mass="32845">MAAGLYGSDAVFTAHMDAFFAGYGPDGAALRDVWLRPAPNPKLGDALLTQPLLFAVGQALGRAVAEWEGAPQVYLGHSVGELAAACLAGVFGPDEGGALMAARSKALGTDGAGGMLAVSAPADAMAPYATGEVAVAAVNGPRQTVLAGPDGPLDWTQLRLTEGGFTFMRLRSSHAFHSPVLRPAADRFAAVLGRVGLRPPQAELYSSRTARPVRADEAVRPEFWAGQLALTVRYWPALSALLDTEGTEPGLVLLDASVDNSLSAPVRRHPAVRGGATVVVPLLAPGTEGTPAELAAFEAAREQVLRSREGSPAQAPVS</sequence>
<reference evidence="6" key="1">
    <citation type="journal article" date="2019" name="Int. J. Syst. Evol. Microbiol.">
        <title>The Global Catalogue of Microorganisms (GCM) 10K type strain sequencing project: providing services to taxonomists for standard genome sequencing and annotation.</title>
        <authorList>
            <consortium name="The Broad Institute Genomics Platform"/>
            <consortium name="The Broad Institute Genome Sequencing Center for Infectious Disease"/>
            <person name="Wu L."/>
            <person name="Ma J."/>
        </authorList>
    </citation>
    <scope>NUCLEOTIDE SEQUENCE [LARGE SCALE GENOMIC DNA]</scope>
    <source>
        <strain evidence="6">CGMCC 4.7237</strain>
    </source>
</reference>
<dbReference type="SMART" id="SM00827">
    <property type="entry name" value="PKS_AT"/>
    <property type="match status" value="1"/>
</dbReference>